<dbReference type="AlphaFoldDB" id="A0A2T4MZ88"/>
<sequence length="101" mass="11868">MKLYQRTIIDKETGEKTRIYRDATPEEEAEINSAKQKEAEYIKKFSEMPADEFSKYFSEKEAEHAAAYNKAQNLGSELEYLRYISKKIKEMNGERVEWMGG</sequence>
<protein>
    <submittedName>
        <fullName evidence="1">Uncharacterized protein</fullName>
    </submittedName>
</protein>
<evidence type="ECO:0000313" key="2">
    <source>
        <dbReference type="Proteomes" id="UP000241986"/>
    </source>
</evidence>
<dbReference type="EMBL" id="PZKL01000038">
    <property type="protein sequence ID" value="PTH79905.1"/>
    <property type="molecule type" value="Genomic_DNA"/>
</dbReference>
<reference evidence="1 2" key="1">
    <citation type="submission" date="2018-03" db="EMBL/GenBank/DDBJ databases">
        <title>Aeromonas veronii whole genome sequencing and analysis.</title>
        <authorList>
            <person name="Xie H."/>
            <person name="Liu T."/>
            <person name="Wang K."/>
        </authorList>
    </citation>
    <scope>NUCLEOTIDE SEQUENCE [LARGE SCALE GENOMIC DNA]</scope>
    <source>
        <strain evidence="1 2">XH.VA.1</strain>
    </source>
</reference>
<name>A0A2T4MZ88_AERVE</name>
<organism evidence="1 2">
    <name type="scientific">Aeromonas veronii</name>
    <dbReference type="NCBI Taxonomy" id="654"/>
    <lineage>
        <taxon>Bacteria</taxon>
        <taxon>Pseudomonadati</taxon>
        <taxon>Pseudomonadota</taxon>
        <taxon>Gammaproteobacteria</taxon>
        <taxon>Aeromonadales</taxon>
        <taxon>Aeromonadaceae</taxon>
        <taxon>Aeromonas</taxon>
    </lineage>
</organism>
<gene>
    <name evidence="1" type="ORF">DAA48_16715</name>
</gene>
<accession>A0A2T4MZ88</accession>
<proteinExistence type="predicted"/>
<dbReference type="Proteomes" id="UP000241986">
    <property type="component" value="Unassembled WGS sequence"/>
</dbReference>
<evidence type="ECO:0000313" key="1">
    <source>
        <dbReference type="EMBL" id="PTH79905.1"/>
    </source>
</evidence>
<comment type="caution">
    <text evidence="1">The sequence shown here is derived from an EMBL/GenBank/DDBJ whole genome shotgun (WGS) entry which is preliminary data.</text>
</comment>